<feature type="transmembrane region" description="Helical" evidence="1">
    <location>
        <begin position="6"/>
        <end position="24"/>
    </location>
</feature>
<keyword evidence="3" id="KW-1185">Reference proteome</keyword>
<evidence type="ECO:0000256" key="1">
    <source>
        <dbReference type="SAM" id="Phobius"/>
    </source>
</evidence>
<reference evidence="2 3" key="1">
    <citation type="submission" date="2020-06" db="EMBL/GenBank/DDBJ databases">
        <authorList>
            <person name="Criscuolo A."/>
        </authorList>
    </citation>
    <scope>NUCLEOTIDE SEQUENCE [LARGE SCALE GENOMIC DNA]</scope>
    <source>
        <strain evidence="2">PXU-55</strain>
    </source>
</reference>
<comment type="caution">
    <text evidence="2">The sequence shown here is derived from an EMBL/GenBank/DDBJ whole genome shotgun (WGS) entry which is preliminary data.</text>
</comment>
<gene>
    <name evidence="2" type="ORF">FLAPXU55_04688</name>
</gene>
<dbReference type="Proteomes" id="UP000533639">
    <property type="component" value="Unassembled WGS sequence"/>
</dbReference>
<name>A0A9N8J6K7_9FLAO</name>
<sequence length="134" mass="15551">METLGIFAGIFGAFIALITYYKTFYSKPSFDEERTNMLGMFKANQFICLEIQNLMQKYIDEKNGANHEFTTGITFQEYLEKFKSECENGLSNTLFEDLKNNKSYTKSNIETFLKGLEHQNNTFISLKGYVLLKI</sequence>
<organism evidence="2 3">
    <name type="scientific">Flavobacterium panici</name>
    <dbReference type="NCBI Taxonomy" id="2654843"/>
    <lineage>
        <taxon>Bacteria</taxon>
        <taxon>Pseudomonadati</taxon>
        <taxon>Bacteroidota</taxon>
        <taxon>Flavobacteriia</taxon>
        <taxon>Flavobacteriales</taxon>
        <taxon>Flavobacteriaceae</taxon>
        <taxon>Flavobacterium</taxon>
    </lineage>
</organism>
<evidence type="ECO:0000313" key="2">
    <source>
        <dbReference type="EMBL" id="CAC9976957.1"/>
    </source>
</evidence>
<dbReference type="RefSeq" id="WP_180861751.1">
    <property type="nucleotide sequence ID" value="NZ_CAIJDE010000069.1"/>
</dbReference>
<proteinExistence type="predicted"/>
<dbReference type="EMBL" id="CAIJDE010000069">
    <property type="protein sequence ID" value="CAC9976957.1"/>
    <property type="molecule type" value="Genomic_DNA"/>
</dbReference>
<dbReference type="AlphaFoldDB" id="A0A9N8J6K7"/>
<protein>
    <submittedName>
        <fullName evidence="2">Uncharacterized protein</fullName>
    </submittedName>
</protein>
<keyword evidence="1" id="KW-0812">Transmembrane</keyword>
<keyword evidence="1" id="KW-0472">Membrane</keyword>
<keyword evidence="1" id="KW-1133">Transmembrane helix</keyword>
<accession>A0A9N8J6K7</accession>
<evidence type="ECO:0000313" key="3">
    <source>
        <dbReference type="Proteomes" id="UP000533639"/>
    </source>
</evidence>